<name>A9NQK2_PICSI</name>
<feature type="compositionally biased region" description="Basic and acidic residues" evidence="1">
    <location>
        <begin position="76"/>
        <end position="92"/>
    </location>
</feature>
<feature type="region of interest" description="Disordered" evidence="1">
    <location>
        <begin position="37"/>
        <end position="132"/>
    </location>
</feature>
<protein>
    <submittedName>
        <fullName evidence="2">Uncharacterized protein</fullName>
    </submittedName>
</protein>
<reference evidence="2" key="1">
    <citation type="journal article" date="2008" name="BMC Genomics">
        <title>A conifer genomics resource of 200,000 spruce (Picea spp.) ESTs and 6,464 high-quality, sequence-finished full-length cDNAs for Sitka spruce (Picea sitchensis).</title>
        <authorList>
            <person name="Ralph S.G."/>
            <person name="Chun H.J."/>
            <person name="Kolosova N."/>
            <person name="Cooper D."/>
            <person name="Oddy C."/>
            <person name="Ritland C.E."/>
            <person name="Kirkpatrick R."/>
            <person name="Moore R."/>
            <person name="Barber S."/>
            <person name="Holt R.A."/>
            <person name="Jones S.J."/>
            <person name="Marra M.A."/>
            <person name="Douglas C.J."/>
            <person name="Ritland K."/>
            <person name="Bohlmann J."/>
        </authorList>
    </citation>
    <scope>NUCLEOTIDE SEQUENCE</scope>
    <source>
        <tissue evidence="2">Green portion of the leader tissue</tissue>
    </source>
</reference>
<dbReference type="EMBL" id="EF083571">
    <property type="protein sequence ID" value="ABK22913.1"/>
    <property type="molecule type" value="mRNA"/>
</dbReference>
<proteinExistence type="evidence at transcript level"/>
<evidence type="ECO:0000256" key="1">
    <source>
        <dbReference type="SAM" id="MobiDB-lite"/>
    </source>
</evidence>
<organism evidence="2">
    <name type="scientific">Picea sitchensis</name>
    <name type="common">Sitka spruce</name>
    <name type="synonym">Pinus sitchensis</name>
    <dbReference type="NCBI Taxonomy" id="3332"/>
    <lineage>
        <taxon>Eukaryota</taxon>
        <taxon>Viridiplantae</taxon>
        <taxon>Streptophyta</taxon>
        <taxon>Embryophyta</taxon>
        <taxon>Tracheophyta</taxon>
        <taxon>Spermatophyta</taxon>
        <taxon>Pinopsida</taxon>
        <taxon>Pinidae</taxon>
        <taxon>Conifers I</taxon>
        <taxon>Pinales</taxon>
        <taxon>Pinaceae</taxon>
        <taxon>Picea</taxon>
    </lineage>
</organism>
<evidence type="ECO:0000313" key="2">
    <source>
        <dbReference type="EMBL" id="ABK22913.1"/>
    </source>
</evidence>
<sequence length="132" mass="15146">MINYAENSLDRQIQIPRPPRILSRIFGFVEQIKELAKKPPVERPPEPASPSHLLLHNPPHAFRSHILLPKLPPQKSTEKTGEKVSPNKEPEQKQTQGKQSKAKDPPPLKEKKFEINVEKKADPKEPMIFKEI</sequence>
<accession>A9NQK2</accession>
<dbReference type="AlphaFoldDB" id="A9NQK2"/>
<feature type="compositionally biased region" description="Basic and acidic residues" evidence="1">
    <location>
        <begin position="101"/>
        <end position="132"/>
    </location>
</feature>